<dbReference type="PANTHER" id="PTHR42912">
    <property type="entry name" value="METHYLTRANSFERASE"/>
    <property type="match status" value="1"/>
</dbReference>
<dbReference type="EMBL" id="BNAI01000001">
    <property type="protein sequence ID" value="GHF05729.1"/>
    <property type="molecule type" value="Genomic_DNA"/>
</dbReference>
<evidence type="ECO:0000259" key="1">
    <source>
        <dbReference type="Pfam" id="PF08241"/>
    </source>
</evidence>
<dbReference type="GO" id="GO:0032259">
    <property type="term" value="P:methylation"/>
    <property type="evidence" value="ECO:0007669"/>
    <property type="project" value="UniProtKB-KW"/>
</dbReference>
<keyword evidence="2" id="KW-0808">Transferase</keyword>
<dbReference type="RefSeq" id="WP_191281597.1">
    <property type="nucleotide sequence ID" value="NZ_BNAI01000001.1"/>
</dbReference>
<dbReference type="Proteomes" id="UP000617531">
    <property type="component" value="Unassembled WGS sequence"/>
</dbReference>
<feature type="domain" description="Methyltransferase type 11" evidence="1">
    <location>
        <begin position="49"/>
        <end position="142"/>
    </location>
</feature>
<accession>A0A8J3LXI9</accession>
<organism evidence="2 3">
    <name type="scientific">Pseudolysinimonas yzui</name>
    <dbReference type="NCBI Taxonomy" id="2708254"/>
    <lineage>
        <taxon>Bacteria</taxon>
        <taxon>Bacillati</taxon>
        <taxon>Actinomycetota</taxon>
        <taxon>Actinomycetes</taxon>
        <taxon>Micrococcales</taxon>
        <taxon>Microbacteriaceae</taxon>
        <taxon>Pseudolysinimonas</taxon>
    </lineage>
</organism>
<dbReference type="SUPFAM" id="SSF53335">
    <property type="entry name" value="S-adenosyl-L-methionine-dependent methyltransferases"/>
    <property type="match status" value="1"/>
</dbReference>
<dbReference type="InterPro" id="IPR029063">
    <property type="entry name" value="SAM-dependent_MTases_sf"/>
</dbReference>
<dbReference type="PANTHER" id="PTHR42912:SF96">
    <property type="entry name" value="METHYLTRANSFERASE DOMAIN-CONTAINING PROTEIN"/>
    <property type="match status" value="1"/>
</dbReference>
<dbReference type="GO" id="GO:0008757">
    <property type="term" value="F:S-adenosylmethionine-dependent methyltransferase activity"/>
    <property type="evidence" value="ECO:0007669"/>
    <property type="project" value="InterPro"/>
</dbReference>
<name>A0A8J3LXI9_9MICO</name>
<evidence type="ECO:0000313" key="3">
    <source>
        <dbReference type="Proteomes" id="UP000617531"/>
    </source>
</evidence>
<keyword evidence="3" id="KW-1185">Reference proteome</keyword>
<dbReference type="AlphaFoldDB" id="A0A8J3LXI9"/>
<gene>
    <name evidence="2" type="primary">ubiE</name>
    <name evidence="2" type="ORF">GCM10011600_02840</name>
</gene>
<dbReference type="InterPro" id="IPR013216">
    <property type="entry name" value="Methyltransf_11"/>
</dbReference>
<comment type="caution">
    <text evidence="2">The sequence shown here is derived from an EMBL/GenBank/DDBJ whole genome shotgun (WGS) entry which is preliminary data.</text>
</comment>
<keyword evidence="2" id="KW-0830">Ubiquinone</keyword>
<dbReference type="Pfam" id="PF08241">
    <property type="entry name" value="Methyltransf_11"/>
    <property type="match status" value="1"/>
</dbReference>
<dbReference type="CDD" id="cd02440">
    <property type="entry name" value="AdoMet_MTases"/>
    <property type="match status" value="1"/>
</dbReference>
<reference evidence="2" key="2">
    <citation type="submission" date="2020-09" db="EMBL/GenBank/DDBJ databases">
        <authorList>
            <person name="Sun Q."/>
            <person name="Zhou Y."/>
        </authorList>
    </citation>
    <scope>NUCLEOTIDE SEQUENCE</scope>
    <source>
        <strain evidence="2">CGMCC 1.16548</strain>
    </source>
</reference>
<reference evidence="2" key="1">
    <citation type="journal article" date="2014" name="Int. J. Syst. Evol. Microbiol.">
        <title>Complete genome sequence of Corynebacterium casei LMG S-19264T (=DSM 44701T), isolated from a smear-ripened cheese.</title>
        <authorList>
            <consortium name="US DOE Joint Genome Institute (JGI-PGF)"/>
            <person name="Walter F."/>
            <person name="Albersmeier A."/>
            <person name="Kalinowski J."/>
            <person name="Ruckert C."/>
        </authorList>
    </citation>
    <scope>NUCLEOTIDE SEQUENCE</scope>
    <source>
        <strain evidence="2">CGMCC 1.16548</strain>
    </source>
</reference>
<keyword evidence="2" id="KW-0489">Methyltransferase</keyword>
<proteinExistence type="predicted"/>
<protein>
    <submittedName>
        <fullName evidence="2">Ubiquinone/menaquinone biosynthesis methyltransferase</fullName>
    </submittedName>
</protein>
<dbReference type="Gene3D" id="3.40.50.150">
    <property type="entry name" value="Vaccinia Virus protein VP39"/>
    <property type="match status" value="1"/>
</dbReference>
<sequence length="211" mass="23423">MDTDKQTRRQRTVWQKAAARYDRAMAPLERGLLAGSREWIAERAHGRILEVAIGTGRSLEFYPSDVELTGVDLSPAMLRRARHRATELGLKPAFKVADVEHLPYDDGSFDTVVCALGLCSIPRPDAAVREMARVLKPGGTLLLLDHIGSSWPPVWAAQWLIERVTILTSGEHLTRRQLPVVRAAALDVVETERLKAGTIERIRAVKASHGH</sequence>
<dbReference type="InterPro" id="IPR050508">
    <property type="entry name" value="Methyltransf_Superfamily"/>
</dbReference>
<evidence type="ECO:0000313" key="2">
    <source>
        <dbReference type="EMBL" id="GHF05729.1"/>
    </source>
</evidence>